<dbReference type="Gene3D" id="3.40.50.300">
    <property type="entry name" value="P-loop containing nucleotide triphosphate hydrolases"/>
    <property type="match status" value="1"/>
</dbReference>
<dbReference type="InterPro" id="IPR027417">
    <property type="entry name" value="P-loop_NTPase"/>
</dbReference>
<evidence type="ECO:0000256" key="3">
    <source>
        <dbReference type="SAM" id="Coils"/>
    </source>
</evidence>
<reference evidence="6 7" key="1">
    <citation type="submission" date="2016-12" db="EMBL/GenBank/DDBJ databases">
        <title>Discovery of methanogenic haloarchaea.</title>
        <authorList>
            <person name="Sorokin D.Y."/>
            <person name="Makarova K.S."/>
            <person name="Abbas B."/>
            <person name="Ferrer M."/>
            <person name="Golyshin P.N."/>
        </authorList>
    </citation>
    <scope>NUCLEOTIDE SEQUENCE [LARGE SCALE GENOMIC DNA]</scope>
    <source>
        <strain evidence="6">AMET1</strain>
    </source>
</reference>
<dbReference type="SUPFAM" id="SSF81271">
    <property type="entry name" value="TGS-like"/>
    <property type="match status" value="1"/>
</dbReference>
<dbReference type="InterPro" id="IPR006073">
    <property type="entry name" value="GTP-bd"/>
</dbReference>
<dbReference type="Gene3D" id="3.10.20.30">
    <property type="match status" value="1"/>
</dbReference>
<dbReference type="InterPro" id="IPR012676">
    <property type="entry name" value="TGS-like"/>
</dbReference>
<dbReference type="PRINTS" id="PR00326">
    <property type="entry name" value="GTP1OBG"/>
</dbReference>
<organism evidence="6 7">
    <name type="scientific">Methanonatronarchaeum thermophilum</name>
    <dbReference type="NCBI Taxonomy" id="1927129"/>
    <lineage>
        <taxon>Archaea</taxon>
        <taxon>Methanobacteriati</taxon>
        <taxon>Methanobacteriota</taxon>
        <taxon>Methanonatronarchaeia</taxon>
        <taxon>Methanonatronarchaeales</taxon>
        <taxon>Methanonatronarchaeaceae</taxon>
        <taxon>Methanonatronarchaeum</taxon>
    </lineage>
</organism>
<keyword evidence="3" id="KW-0175">Coiled coil</keyword>
<evidence type="ECO:0000259" key="5">
    <source>
        <dbReference type="PROSITE" id="PS51880"/>
    </source>
</evidence>
<dbReference type="InterPro" id="IPR045001">
    <property type="entry name" value="DRG"/>
</dbReference>
<feature type="coiled-coil region" evidence="3">
    <location>
        <begin position="22"/>
        <end position="49"/>
    </location>
</feature>
<dbReference type="NCBIfam" id="TIGR00231">
    <property type="entry name" value="small_GTP"/>
    <property type="match status" value="1"/>
</dbReference>
<evidence type="ECO:0000313" key="7">
    <source>
        <dbReference type="Proteomes" id="UP000195137"/>
    </source>
</evidence>
<dbReference type="GO" id="GO:0005525">
    <property type="term" value="F:GTP binding"/>
    <property type="evidence" value="ECO:0007669"/>
    <property type="project" value="UniProtKB-KW"/>
</dbReference>
<dbReference type="FunFam" id="3.10.20.30:FF:000003">
    <property type="entry name" value="Developmentally-regulated GTP-binding protein 1"/>
    <property type="match status" value="1"/>
</dbReference>
<sequence length="360" mass="40528">MTESIRQEIEELEDEIQSTPYNKATSKHIGKLKAKVANLKEKLEKQSSGSKGGEGYDVQKSGDRTAVLVGFPSVGKSTLLSKLTGAESEIASYDFTTLDVIPGMLKHKGCNIQILDVPGLIEGASTDRGRGRRVLSVVRNCDLVLITTDVHRMEHITKIKQELYDAGIRLDKKPPKIEIEKKDKGGIDIVSSVEQDLDEDTIKAILKEYKVINATVILREKFDLDRLIDGISGNRVYMPSLTIVNKVDETQKNIKEDSEGRIYISAEQEINLEYLKDKILEKLDIKRIYLKPQRGEPDMEDPIVVDQNATVKDVSRKLHREFEEKFRYAKVWGNSAKHDGQQVGKDHQLKDGDILSIVTN</sequence>
<feature type="domain" description="OBG-type G" evidence="4">
    <location>
        <begin position="64"/>
        <end position="284"/>
    </location>
</feature>
<gene>
    <name evidence="6" type="ORF">AMET1_0862</name>
</gene>
<keyword evidence="7" id="KW-1185">Reference proteome</keyword>
<dbReference type="InterPro" id="IPR031167">
    <property type="entry name" value="G_OBG"/>
</dbReference>
<evidence type="ECO:0000256" key="1">
    <source>
        <dbReference type="ARBA" id="ARBA00022741"/>
    </source>
</evidence>
<accession>A0A1Y3GCT4</accession>
<dbReference type="Pfam" id="PF01926">
    <property type="entry name" value="MMR_HSR1"/>
    <property type="match status" value="1"/>
</dbReference>
<dbReference type="InterPro" id="IPR004095">
    <property type="entry name" value="TGS"/>
</dbReference>
<dbReference type="GO" id="GO:0003924">
    <property type="term" value="F:GTPase activity"/>
    <property type="evidence" value="ECO:0007669"/>
    <property type="project" value="InterPro"/>
</dbReference>
<dbReference type="RefSeq" id="WP_086637238.1">
    <property type="nucleotide sequence ID" value="NZ_MRZU01000003.1"/>
</dbReference>
<proteinExistence type="predicted"/>
<protein>
    <submittedName>
        <fullName evidence="6">Ribosome-interacting GTPase 1 DRG</fullName>
    </submittedName>
</protein>
<evidence type="ECO:0000259" key="4">
    <source>
        <dbReference type="PROSITE" id="PS51710"/>
    </source>
</evidence>
<keyword evidence="1" id="KW-0547">Nucleotide-binding</keyword>
<dbReference type="PANTHER" id="PTHR43127">
    <property type="entry name" value="DEVELOPMENTALLY-REGULATED GTP-BINDING PROTEIN 2"/>
    <property type="match status" value="1"/>
</dbReference>
<dbReference type="Gene3D" id="6.10.140.1070">
    <property type="match status" value="2"/>
</dbReference>
<dbReference type="InterPro" id="IPR012675">
    <property type="entry name" value="Beta-grasp_dom_sf"/>
</dbReference>
<keyword evidence="2" id="KW-0342">GTP-binding</keyword>
<dbReference type="Proteomes" id="UP000195137">
    <property type="component" value="Unassembled WGS sequence"/>
</dbReference>
<feature type="domain" description="TGS" evidence="5">
    <location>
        <begin position="284"/>
        <end position="359"/>
    </location>
</feature>
<dbReference type="EMBL" id="MRZU01000003">
    <property type="protein sequence ID" value="OUJ19209.1"/>
    <property type="molecule type" value="Genomic_DNA"/>
</dbReference>
<evidence type="ECO:0000256" key="2">
    <source>
        <dbReference type="ARBA" id="ARBA00023134"/>
    </source>
</evidence>
<dbReference type="PROSITE" id="PS51880">
    <property type="entry name" value="TGS"/>
    <property type="match status" value="1"/>
</dbReference>
<dbReference type="OrthoDB" id="372125at2157"/>
<dbReference type="PROSITE" id="PS51710">
    <property type="entry name" value="G_OBG"/>
    <property type="match status" value="1"/>
</dbReference>
<dbReference type="InterPro" id="IPR005225">
    <property type="entry name" value="Small_GTP-bd"/>
</dbReference>
<dbReference type="CDD" id="cd01896">
    <property type="entry name" value="DRG"/>
    <property type="match status" value="1"/>
</dbReference>
<dbReference type="AlphaFoldDB" id="A0A1Y3GCT4"/>
<dbReference type="SUPFAM" id="SSF52540">
    <property type="entry name" value="P-loop containing nucleoside triphosphate hydrolases"/>
    <property type="match status" value="1"/>
</dbReference>
<name>A0A1Y3GCT4_9EURY</name>
<dbReference type="Pfam" id="PF16897">
    <property type="entry name" value="MMR_HSR1_Xtn"/>
    <property type="match status" value="1"/>
</dbReference>
<comment type="caution">
    <text evidence="6">The sequence shown here is derived from an EMBL/GenBank/DDBJ whole genome shotgun (WGS) entry which is preliminary data.</text>
</comment>
<dbReference type="Pfam" id="PF02824">
    <property type="entry name" value="TGS"/>
    <property type="match status" value="1"/>
</dbReference>
<dbReference type="InterPro" id="IPR031662">
    <property type="entry name" value="GTP-binding_2"/>
</dbReference>
<evidence type="ECO:0000313" key="6">
    <source>
        <dbReference type="EMBL" id="OUJ19209.1"/>
    </source>
</evidence>